<keyword evidence="6" id="KW-0067">ATP-binding</keyword>
<dbReference type="PROSITE" id="PS00211">
    <property type="entry name" value="ABC_TRANSPORTER_1"/>
    <property type="match status" value="1"/>
</dbReference>
<dbReference type="GO" id="GO:0015421">
    <property type="term" value="F:ABC-type oligopeptide transporter activity"/>
    <property type="evidence" value="ECO:0007669"/>
    <property type="project" value="TreeGrafter"/>
</dbReference>
<sequence>MKYIGRLLYASKEYYWMLASAVASIVIYTALNLIGPGLISNLIDLLTGNFSKANIPEVQRLALLLFCTYLLRAFFRLGSDYWAHCAAWNIVAKMRIKVYDHLQKLSLGYYSDKQTGQIMSRVMNDTAQFELLIAHAIPNILSSALIVAGVAILLVLLNPWLALLTFIPVPFMVAFSLYYSKKIYPAYSLHQTCLGDMNAVLQDNLTGLKEIQLFGRQNSASEVFSFQTYRWRDAVMKVVWLGGIYHPTVEAVLSLGTVVVVGFGGIMALEGILSVGDIVRFLLYLTLFYAPIATLVTSVDSLLQAVAGAERVFDLLDAEPEIKDKPAALRLPAAKGHLVFENVTFSYDKASPVLEDISFTIAPGEMVAFVGPTGVGKTTIASLITRFYDPNSGRIKFDGVDLRDIELASLRSQMSVVPQEVFLFNGTIAENIAYGRPDATPEELIQAAKKAYIHDFIASLPQGYASLVGERGILLSGGQKQRLAIARALLRNTPLLILDEATASVDMEAEKQIQKAIQQLAGTRTLLVIAHRLSTVRRADKIIVLDDTNIVEQGSHEELLAKAGLYARLCASQIA</sequence>
<dbReference type="InterPro" id="IPR039421">
    <property type="entry name" value="Type_1_exporter"/>
</dbReference>
<dbReference type="InterPro" id="IPR003593">
    <property type="entry name" value="AAA+_ATPase"/>
</dbReference>
<evidence type="ECO:0000256" key="2">
    <source>
        <dbReference type="ARBA" id="ARBA00022448"/>
    </source>
</evidence>
<feature type="transmembrane region" description="Helical" evidence="9">
    <location>
        <begin position="58"/>
        <end position="75"/>
    </location>
</feature>
<accession>A0A212LUA3</accession>
<organism evidence="12">
    <name type="scientific">uncultured Sporomusa sp</name>
    <dbReference type="NCBI Taxonomy" id="307249"/>
    <lineage>
        <taxon>Bacteria</taxon>
        <taxon>Bacillati</taxon>
        <taxon>Bacillota</taxon>
        <taxon>Negativicutes</taxon>
        <taxon>Selenomonadales</taxon>
        <taxon>Sporomusaceae</taxon>
        <taxon>Sporomusa</taxon>
        <taxon>environmental samples</taxon>
    </lineage>
</organism>
<dbReference type="Gene3D" id="1.20.1560.10">
    <property type="entry name" value="ABC transporter type 1, transmembrane domain"/>
    <property type="match status" value="1"/>
</dbReference>
<keyword evidence="4 9" id="KW-0812">Transmembrane</keyword>
<evidence type="ECO:0000259" key="11">
    <source>
        <dbReference type="PROSITE" id="PS50929"/>
    </source>
</evidence>
<dbReference type="Gene3D" id="3.40.50.300">
    <property type="entry name" value="P-loop containing nucleotide triphosphate hydrolases"/>
    <property type="match status" value="1"/>
</dbReference>
<dbReference type="GO" id="GO:0005886">
    <property type="term" value="C:plasma membrane"/>
    <property type="evidence" value="ECO:0007669"/>
    <property type="project" value="UniProtKB-SubCell"/>
</dbReference>
<keyword evidence="2" id="KW-0813">Transport</keyword>
<dbReference type="GO" id="GO:0005524">
    <property type="term" value="F:ATP binding"/>
    <property type="evidence" value="ECO:0007669"/>
    <property type="project" value="UniProtKB-KW"/>
</dbReference>
<evidence type="ECO:0000256" key="4">
    <source>
        <dbReference type="ARBA" id="ARBA00022692"/>
    </source>
</evidence>
<dbReference type="InterPro" id="IPR027417">
    <property type="entry name" value="P-loop_NTPase"/>
</dbReference>
<dbReference type="CDD" id="cd18778">
    <property type="entry name" value="ABC_6TM_exporter_like"/>
    <property type="match status" value="1"/>
</dbReference>
<evidence type="ECO:0000259" key="10">
    <source>
        <dbReference type="PROSITE" id="PS50893"/>
    </source>
</evidence>
<dbReference type="PROSITE" id="PS50929">
    <property type="entry name" value="ABC_TM1F"/>
    <property type="match status" value="1"/>
</dbReference>
<dbReference type="PROSITE" id="PS50893">
    <property type="entry name" value="ABC_TRANSPORTER_2"/>
    <property type="match status" value="1"/>
</dbReference>
<keyword evidence="3" id="KW-1003">Cell membrane</keyword>
<dbReference type="SUPFAM" id="SSF52540">
    <property type="entry name" value="P-loop containing nucleoside triphosphate hydrolases"/>
    <property type="match status" value="1"/>
</dbReference>
<feature type="transmembrane region" description="Helical" evidence="9">
    <location>
        <begin position="160"/>
        <end position="179"/>
    </location>
</feature>
<evidence type="ECO:0000313" key="12">
    <source>
        <dbReference type="EMBL" id="SCM81086.1"/>
    </source>
</evidence>
<comment type="subcellular location">
    <subcellularLocation>
        <location evidence="1">Cell membrane</location>
        <topology evidence="1">Multi-pass membrane protein</topology>
    </subcellularLocation>
</comment>
<dbReference type="InterPro" id="IPR036640">
    <property type="entry name" value="ABC1_TM_sf"/>
</dbReference>
<dbReference type="Pfam" id="PF00664">
    <property type="entry name" value="ABC_membrane"/>
    <property type="match status" value="1"/>
</dbReference>
<protein>
    <submittedName>
        <fullName evidence="12">ABC transporter-like protein</fullName>
    </submittedName>
</protein>
<name>A0A212LUA3_9FIRM</name>
<keyword evidence="7 9" id="KW-1133">Transmembrane helix</keyword>
<gene>
    <name evidence="12" type="ORF">KL86SPO_31265</name>
</gene>
<dbReference type="FunFam" id="3.40.50.300:FF:000221">
    <property type="entry name" value="Multidrug ABC transporter ATP-binding protein"/>
    <property type="match status" value="1"/>
</dbReference>
<dbReference type="AlphaFoldDB" id="A0A212LUA3"/>
<evidence type="ECO:0000256" key="9">
    <source>
        <dbReference type="SAM" id="Phobius"/>
    </source>
</evidence>
<feature type="domain" description="ABC transmembrane type-1" evidence="11">
    <location>
        <begin position="21"/>
        <end position="304"/>
    </location>
</feature>
<keyword evidence="8 9" id="KW-0472">Membrane</keyword>
<proteinExistence type="predicted"/>
<dbReference type="EMBL" id="FMJE01000003">
    <property type="protein sequence ID" value="SCM81086.1"/>
    <property type="molecule type" value="Genomic_DNA"/>
</dbReference>
<dbReference type="PANTHER" id="PTHR43394">
    <property type="entry name" value="ATP-DEPENDENT PERMEASE MDL1, MITOCHONDRIAL"/>
    <property type="match status" value="1"/>
</dbReference>
<evidence type="ECO:0000256" key="8">
    <source>
        <dbReference type="ARBA" id="ARBA00023136"/>
    </source>
</evidence>
<evidence type="ECO:0000256" key="5">
    <source>
        <dbReference type="ARBA" id="ARBA00022741"/>
    </source>
</evidence>
<evidence type="ECO:0000256" key="7">
    <source>
        <dbReference type="ARBA" id="ARBA00022989"/>
    </source>
</evidence>
<feature type="transmembrane region" description="Helical" evidence="9">
    <location>
        <begin position="14"/>
        <end position="38"/>
    </location>
</feature>
<dbReference type="PANTHER" id="PTHR43394:SF1">
    <property type="entry name" value="ATP-BINDING CASSETTE SUB-FAMILY B MEMBER 10, MITOCHONDRIAL"/>
    <property type="match status" value="1"/>
</dbReference>
<dbReference type="RefSeq" id="WP_075753993.1">
    <property type="nucleotide sequence ID" value="NZ_LT608335.1"/>
</dbReference>
<evidence type="ECO:0000256" key="3">
    <source>
        <dbReference type="ARBA" id="ARBA00022475"/>
    </source>
</evidence>
<dbReference type="SUPFAM" id="SSF90123">
    <property type="entry name" value="ABC transporter transmembrane region"/>
    <property type="match status" value="1"/>
</dbReference>
<feature type="domain" description="ABC transporter" evidence="10">
    <location>
        <begin position="338"/>
        <end position="572"/>
    </location>
</feature>
<dbReference type="Pfam" id="PF00005">
    <property type="entry name" value="ABC_tran"/>
    <property type="match status" value="1"/>
</dbReference>
<keyword evidence="5" id="KW-0547">Nucleotide-binding</keyword>
<dbReference type="GO" id="GO:0016887">
    <property type="term" value="F:ATP hydrolysis activity"/>
    <property type="evidence" value="ECO:0007669"/>
    <property type="project" value="InterPro"/>
</dbReference>
<dbReference type="SMART" id="SM00382">
    <property type="entry name" value="AAA"/>
    <property type="match status" value="1"/>
</dbReference>
<dbReference type="InterPro" id="IPR003439">
    <property type="entry name" value="ABC_transporter-like_ATP-bd"/>
</dbReference>
<feature type="transmembrane region" description="Helical" evidence="9">
    <location>
        <begin position="131"/>
        <end position="154"/>
    </location>
</feature>
<dbReference type="InterPro" id="IPR017871">
    <property type="entry name" value="ABC_transporter-like_CS"/>
</dbReference>
<reference evidence="12" key="1">
    <citation type="submission" date="2016-08" db="EMBL/GenBank/DDBJ databases">
        <authorList>
            <person name="Seilhamer J.J."/>
        </authorList>
    </citation>
    <scope>NUCLEOTIDE SEQUENCE</scope>
    <source>
        <strain evidence="12">86</strain>
    </source>
</reference>
<evidence type="ECO:0000256" key="6">
    <source>
        <dbReference type="ARBA" id="ARBA00022840"/>
    </source>
</evidence>
<evidence type="ECO:0000256" key="1">
    <source>
        <dbReference type="ARBA" id="ARBA00004651"/>
    </source>
</evidence>
<feature type="transmembrane region" description="Helical" evidence="9">
    <location>
        <begin position="251"/>
        <end position="269"/>
    </location>
</feature>
<dbReference type="InterPro" id="IPR011527">
    <property type="entry name" value="ABC1_TM_dom"/>
</dbReference>